<protein>
    <recommendedName>
        <fullName evidence="6">Serine-type D-Ala-D-Ala carboxypeptidase</fullName>
    </recommendedName>
</protein>
<dbReference type="EMBL" id="BMNA01000004">
    <property type="protein sequence ID" value="GGM04320.1"/>
    <property type="molecule type" value="Genomic_DNA"/>
</dbReference>
<dbReference type="GO" id="GO:0004185">
    <property type="term" value="F:serine-type carboxypeptidase activity"/>
    <property type="evidence" value="ECO:0007669"/>
    <property type="project" value="InterPro"/>
</dbReference>
<dbReference type="Proteomes" id="UP000655208">
    <property type="component" value="Unassembled WGS sequence"/>
</dbReference>
<comment type="similarity">
    <text evidence="1">Belongs to the peptidase S13 family.</text>
</comment>
<reference evidence="4" key="2">
    <citation type="submission" date="2020-09" db="EMBL/GenBank/DDBJ databases">
        <authorList>
            <person name="Sun Q."/>
            <person name="Zhou Y."/>
        </authorList>
    </citation>
    <scope>NUCLEOTIDE SEQUENCE</scope>
    <source>
        <strain evidence="4">CGMCC 4.7308</strain>
    </source>
</reference>
<evidence type="ECO:0000256" key="2">
    <source>
        <dbReference type="ARBA" id="ARBA00022801"/>
    </source>
</evidence>
<keyword evidence="2" id="KW-0378">Hydrolase</keyword>
<feature type="region of interest" description="Disordered" evidence="3">
    <location>
        <begin position="25"/>
        <end position="45"/>
    </location>
</feature>
<evidence type="ECO:0000256" key="3">
    <source>
        <dbReference type="SAM" id="MobiDB-lite"/>
    </source>
</evidence>
<organism evidence="4 5">
    <name type="scientific">Nakamurella endophytica</name>
    <dbReference type="NCBI Taxonomy" id="1748367"/>
    <lineage>
        <taxon>Bacteria</taxon>
        <taxon>Bacillati</taxon>
        <taxon>Actinomycetota</taxon>
        <taxon>Actinomycetes</taxon>
        <taxon>Nakamurellales</taxon>
        <taxon>Nakamurellaceae</taxon>
        <taxon>Nakamurella</taxon>
    </lineage>
</organism>
<dbReference type="SUPFAM" id="SSF56601">
    <property type="entry name" value="beta-lactamase/transpeptidase-like"/>
    <property type="match status" value="1"/>
</dbReference>
<accession>A0A917SYV4</accession>
<evidence type="ECO:0008006" key="6">
    <source>
        <dbReference type="Google" id="ProtNLM"/>
    </source>
</evidence>
<gene>
    <name evidence="4" type="ORF">GCM10011594_25680</name>
</gene>
<dbReference type="PANTHER" id="PTHR30023:SF0">
    <property type="entry name" value="PENICILLIN-SENSITIVE CARBOXYPEPTIDASE A"/>
    <property type="match status" value="1"/>
</dbReference>
<dbReference type="PANTHER" id="PTHR30023">
    <property type="entry name" value="D-ALANYL-D-ALANINE CARBOXYPEPTIDASE"/>
    <property type="match status" value="1"/>
</dbReference>
<dbReference type="AlphaFoldDB" id="A0A917SYV4"/>
<dbReference type="GO" id="GO:0006508">
    <property type="term" value="P:proteolysis"/>
    <property type="evidence" value="ECO:0007669"/>
    <property type="project" value="InterPro"/>
</dbReference>
<name>A0A917SYV4_9ACTN</name>
<proteinExistence type="inferred from homology"/>
<dbReference type="PRINTS" id="PR00922">
    <property type="entry name" value="DADACBPTASE3"/>
</dbReference>
<reference evidence="4" key="1">
    <citation type="journal article" date="2014" name="Int. J. Syst. Evol. Microbiol.">
        <title>Complete genome sequence of Corynebacterium casei LMG S-19264T (=DSM 44701T), isolated from a smear-ripened cheese.</title>
        <authorList>
            <consortium name="US DOE Joint Genome Institute (JGI-PGF)"/>
            <person name="Walter F."/>
            <person name="Albersmeier A."/>
            <person name="Kalinowski J."/>
            <person name="Ruckert C."/>
        </authorList>
    </citation>
    <scope>NUCLEOTIDE SEQUENCE</scope>
    <source>
        <strain evidence="4">CGMCC 4.7308</strain>
    </source>
</reference>
<evidence type="ECO:0000313" key="4">
    <source>
        <dbReference type="EMBL" id="GGM04320.1"/>
    </source>
</evidence>
<dbReference type="GO" id="GO:0000270">
    <property type="term" value="P:peptidoglycan metabolic process"/>
    <property type="evidence" value="ECO:0007669"/>
    <property type="project" value="TreeGrafter"/>
</dbReference>
<feature type="compositionally biased region" description="Low complexity" evidence="3">
    <location>
        <begin position="27"/>
        <end position="45"/>
    </location>
</feature>
<dbReference type="Gene3D" id="3.40.710.10">
    <property type="entry name" value="DD-peptidase/beta-lactamase superfamily"/>
    <property type="match status" value="2"/>
</dbReference>
<evidence type="ECO:0000313" key="5">
    <source>
        <dbReference type="Proteomes" id="UP000655208"/>
    </source>
</evidence>
<keyword evidence="5" id="KW-1185">Reference proteome</keyword>
<comment type="caution">
    <text evidence="4">The sequence shown here is derived from an EMBL/GenBank/DDBJ whole genome shotgun (WGS) entry which is preliminary data.</text>
</comment>
<dbReference type="NCBIfam" id="TIGR00666">
    <property type="entry name" value="PBP4"/>
    <property type="match status" value="1"/>
</dbReference>
<dbReference type="InterPro" id="IPR012338">
    <property type="entry name" value="Beta-lactam/transpept-like"/>
</dbReference>
<dbReference type="InterPro" id="IPR000667">
    <property type="entry name" value="Peptidase_S13"/>
</dbReference>
<sequence length="467" mass="47126">MVVVVAVLVVAAAVMAGFVWWPRSDQGSAGPTTSTTTSSSADVVDPPVQPAAAAVKPLSATAGRVPQPDKVAARLAGPLSNRALAQFSGIVEDAATGTVLWKRDQGTPVIPGSTLKLLTAAAVLTSMSPDTRLTTTVVSGSRPGDVVLVGGGDVTLSARQEGVGTVYDGAPTVADLAAQIKAKKVKVTRILTDTTYWSDDDLADGWLTDDITGTAAARQGYITRMQPLMVDGDRTDPADEDSPRTGAPAKTAAKALARALGVPDVPVVTGSQAAPDATVLAKVQSQPVSILLSQALLNSDNVLAEALGRTVALKRGAPTTFEGVEAAVVQALEDLKLDTVGLVMEDASGLSPGDQVSASLEADVMALAVSGRVPALGGMLAGLPVAGVSGTLGPDSGRFRSAASKAGAGWVRAKTGSLGVTYALTGYVPDVDGRMLVFSFNSLGVGGDQGRFAQDAVAAALRGCGCS</sequence>
<dbReference type="Pfam" id="PF02113">
    <property type="entry name" value="Peptidase_S13"/>
    <property type="match status" value="1"/>
</dbReference>
<evidence type="ECO:0000256" key="1">
    <source>
        <dbReference type="ARBA" id="ARBA00006096"/>
    </source>
</evidence>